<evidence type="ECO:0000259" key="4">
    <source>
        <dbReference type="PROSITE" id="PS51464"/>
    </source>
</evidence>
<dbReference type="InterPro" id="IPR046348">
    <property type="entry name" value="SIS_dom_sf"/>
</dbReference>
<keyword evidence="6" id="KW-1185">Reference proteome</keyword>
<dbReference type="GO" id="GO:0006487">
    <property type="term" value="P:protein N-linked glycosylation"/>
    <property type="evidence" value="ECO:0007669"/>
    <property type="project" value="TreeGrafter"/>
</dbReference>
<dbReference type="SUPFAM" id="SSF53697">
    <property type="entry name" value="SIS domain"/>
    <property type="match status" value="1"/>
</dbReference>
<keyword evidence="5" id="KW-0032">Aminotransferase</keyword>
<dbReference type="PANTHER" id="PTHR10937">
    <property type="entry name" value="GLUCOSAMINE--FRUCTOSE-6-PHOSPHATE AMINOTRANSFERASE, ISOMERIZING"/>
    <property type="match status" value="1"/>
</dbReference>
<dbReference type="GO" id="GO:0097367">
    <property type="term" value="F:carbohydrate derivative binding"/>
    <property type="evidence" value="ECO:0007669"/>
    <property type="project" value="InterPro"/>
</dbReference>
<protein>
    <recommendedName>
        <fullName evidence="3">Glutamine--fructose-6-phosphate aminotransferase [isomerizing]</fullName>
        <ecNumber evidence="2">2.6.1.16</ecNumber>
    </recommendedName>
</protein>
<keyword evidence="5" id="KW-0808">Transferase</keyword>
<dbReference type="AlphaFoldDB" id="A0A1H0WPA1"/>
<dbReference type="EMBL" id="FNJB01000028">
    <property type="protein sequence ID" value="SDP92441.1"/>
    <property type="molecule type" value="Genomic_DNA"/>
</dbReference>
<evidence type="ECO:0000256" key="1">
    <source>
        <dbReference type="ARBA" id="ARBA00001031"/>
    </source>
</evidence>
<dbReference type="GO" id="GO:0004360">
    <property type="term" value="F:glutamine-fructose-6-phosphate transaminase (isomerizing) activity"/>
    <property type="evidence" value="ECO:0007669"/>
    <property type="project" value="UniProtKB-EC"/>
</dbReference>
<accession>A0A1H0WPA1</accession>
<sequence>MTGLALDRHVSQQPEIIAGLLERDDVPALDPARPIVFTGNGTSLHACRVAAAWVRLLSDGKIRPAALDSHDVALTETLRPEDQVVVVSHRGTKRYPNAVLAKARAAGATSYAVTGIGPAEPAADHIVRTCPQEKASTHTASYTASLTILGRMVAATLGADNFTAALRTVPEAIAETLTREIPVRAVTAVASSSMTLVTGTGLDAVTAYEAALKLKEGTYRWAEGMHTEFALHGTPAVFSRETAAFLIRHGNQGGRTDDLLGLFRALGSAVLTVGDSPEDDITFAAVDPLVRPLVAVVPFQRLVSAAAAKLGANPDLTHLESEPWTTAIRSVTL</sequence>
<evidence type="ECO:0000313" key="6">
    <source>
        <dbReference type="Proteomes" id="UP000199651"/>
    </source>
</evidence>
<gene>
    <name evidence="5" type="ORF">SAMN05192558_1281</name>
</gene>
<organism evidence="5 6">
    <name type="scientific">Actinokineospora alba</name>
    <dbReference type="NCBI Taxonomy" id="504798"/>
    <lineage>
        <taxon>Bacteria</taxon>
        <taxon>Bacillati</taxon>
        <taxon>Actinomycetota</taxon>
        <taxon>Actinomycetes</taxon>
        <taxon>Pseudonocardiales</taxon>
        <taxon>Pseudonocardiaceae</taxon>
        <taxon>Actinokineospora</taxon>
    </lineage>
</organism>
<name>A0A1H0WPA1_9PSEU</name>
<dbReference type="PROSITE" id="PS51464">
    <property type="entry name" value="SIS"/>
    <property type="match status" value="2"/>
</dbReference>
<feature type="domain" description="SIS" evidence="4">
    <location>
        <begin position="185"/>
        <end position="317"/>
    </location>
</feature>
<dbReference type="InterPro" id="IPR001347">
    <property type="entry name" value="SIS_dom"/>
</dbReference>
<dbReference type="PANTHER" id="PTHR10937:SF0">
    <property type="entry name" value="GLUTAMINE--FRUCTOSE-6-PHOSPHATE TRANSAMINASE (ISOMERIZING)"/>
    <property type="match status" value="1"/>
</dbReference>
<comment type="catalytic activity">
    <reaction evidence="1">
        <text>D-fructose 6-phosphate + L-glutamine = D-glucosamine 6-phosphate + L-glutamate</text>
        <dbReference type="Rhea" id="RHEA:13237"/>
        <dbReference type="ChEBI" id="CHEBI:29985"/>
        <dbReference type="ChEBI" id="CHEBI:58359"/>
        <dbReference type="ChEBI" id="CHEBI:58725"/>
        <dbReference type="ChEBI" id="CHEBI:61527"/>
        <dbReference type="EC" id="2.6.1.16"/>
    </reaction>
</comment>
<dbReference type="EC" id="2.6.1.16" evidence="2"/>
<feature type="domain" description="SIS" evidence="4">
    <location>
        <begin position="25"/>
        <end position="164"/>
    </location>
</feature>
<dbReference type="GO" id="GO:0006002">
    <property type="term" value="P:fructose 6-phosphate metabolic process"/>
    <property type="evidence" value="ECO:0007669"/>
    <property type="project" value="TreeGrafter"/>
</dbReference>
<dbReference type="Proteomes" id="UP000199651">
    <property type="component" value="Unassembled WGS sequence"/>
</dbReference>
<evidence type="ECO:0000256" key="2">
    <source>
        <dbReference type="ARBA" id="ARBA00012916"/>
    </source>
</evidence>
<dbReference type="STRING" id="504798.SAMN05421871_12214"/>
<dbReference type="Gene3D" id="3.40.50.10490">
    <property type="entry name" value="Glucose-6-phosphate isomerase like protein, domain 1"/>
    <property type="match status" value="2"/>
</dbReference>
<reference evidence="6" key="1">
    <citation type="submission" date="2016-10" db="EMBL/GenBank/DDBJ databases">
        <authorList>
            <person name="Varghese N."/>
            <person name="Submissions S."/>
        </authorList>
    </citation>
    <scope>NUCLEOTIDE SEQUENCE [LARGE SCALE GENOMIC DNA]</scope>
    <source>
        <strain evidence="6">IBRC-M 10655</strain>
    </source>
</reference>
<dbReference type="RefSeq" id="WP_166657886.1">
    <property type="nucleotide sequence ID" value="NZ_FNDV01000022.1"/>
</dbReference>
<proteinExistence type="predicted"/>
<evidence type="ECO:0000313" key="5">
    <source>
        <dbReference type="EMBL" id="SDP92441.1"/>
    </source>
</evidence>
<dbReference type="GO" id="GO:0006047">
    <property type="term" value="P:UDP-N-acetylglucosamine metabolic process"/>
    <property type="evidence" value="ECO:0007669"/>
    <property type="project" value="TreeGrafter"/>
</dbReference>
<dbReference type="Pfam" id="PF01380">
    <property type="entry name" value="SIS"/>
    <property type="match status" value="1"/>
</dbReference>
<evidence type="ECO:0000256" key="3">
    <source>
        <dbReference type="ARBA" id="ARBA00016090"/>
    </source>
</evidence>